<accession>A0A0N1HEP4</accession>
<dbReference type="EMBL" id="LFJN01000004">
    <property type="protein sequence ID" value="KPI43963.1"/>
    <property type="molecule type" value="Genomic_DNA"/>
</dbReference>
<proteinExistence type="predicted"/>
<dbReference type="AlphaFoldDB" id="A0A0N1HEP4"/>
<sequence>MSDWLDGCIARLEISFGPWFPLIADEIVKINGTIEDTDSAMRRAAMPPEWFGPAQSRLSEAARRPVTPPLGYLYVSSDQSISGSSSDTSGELVTPPERPTPCPANPAAYQNRLRVRHGADVALPHSKISKLRLPSPPGRKMPLRAYRRRRM</sequence>
<feature type="compositionally biased region" description="Low complexity" evidence="1">
    <location>
        <begin position="78"/>
        <end position="90"/>
    </location>
</feature>
<name>A0A0N1HEP4_9EURO</name>
<evidence type="ECO:0000256" key="1">
    <source>
        <dbReference type="SAM" id="MobiDB-lite"/>
    </source>
</evidence>
<dbReference type="GeneID" id="28738316"/>
<keyword evidence="3" id="KW-1185">Reference proteome</keyword>
<comment type="caution">
    <text evidence="2">The sequence shown here is derived from an EMBL/GenBank/DDBJ whole genome shotgun (WGS) entry which is preliminary data.</text>
</comment>
<reference evidence="2 3" key="1">
    <citation type="submission" date="2015-06" db="EMBL/GenBank/DDBJ databases">
        <title>Draft genome of the ant-associated black yeast Phialophora attae CBS 131958.</title>
        <authorList>
            <person name="Moreno L.F."/>
            <person name="Stielow B.J."/>
            <person name="de Hoog S."/>
            <person name="Vicente V.A."/>
            <person name="Weiss V.A."/>
            <person name="de Vries M."/>
            <person name="Cruz L.M."/>
            <person name="Souza E.M."/>
        </authorList>
    </citation>
    <scope>NUCLEOTIDE SEQUENCE [LARGE SCALE GENOMIC DNA]</scope>
    <source>
        <strain evidence="2 3">CBS 131958</strain>
    </source>
</reference>
<evidence type="ECO:0000313" key="3">
    <source>
        <dbReference type="Proteomes" id="UP000038010"/>
    </source>
</evidence>
<dbReference type="Proteomes" id="UP000038010">
    <property type="component" value="Unassembled WGS sequence"/>
</dbReference>
<feature type="region of interest" description="Disordered" evidence="1">
    <location>
        <begin position="78"/>
        <end position="108"/>
    </location>
</feature>
<organism evidence="2 3">
    <name type="scientific">Cyphellophora attinorum</name>
    <dbReference type="NCBI Taxonomy" id="1664694"/>
    <lineage>
        <taxon>Eukaryota</taxon>
        <taxon>Fungi</taxon>
        <taxon>Dikarya</taxon>
        <taxon>Ascomycota</taxon>
        <taxon>Pezizomycotina</taxon>
        <taxon>Eurotiomycetes</taxon>
        <taxon>Chaetothyriomycetidae</taxon>
        <taxon>Chaetothyriales</taxon>
        <taxon>Cyphellophoraceae</taxon>
        <taxon>Cyphellophora</taxon>
    </lineage>
</organism>
<gene>
    <name evidence="2" type="ORF">AB675_6166</name>
</gene>
<dbReference type="VEuPathDB" id="FungiDB:AB675_6166"/>
<dbReference type="RefSeq" id="XP_018003926.1">
    <property type="nucleotide sequence ID" value="XM_018146436.1"/>
</dbReference>
<protein>
    <submittedName>
        <fullName evidence="2">Uncharacterized protein</fullName>
    </submittedName>
</protein>
<evidence type="ECO:0000313" key="2">
    <source>
        <dbReference type="EMBL" id="KPI43963.1"/>
    </source>
</evidence>